<keyword evidence="1" id="KW-0732">Signal</keyword>
<feature type="chain" id="PRO_5047005496" evidence="1">
    <location>
        <begin position="21"/>
        <end position="107"/>
    </location>
</feature>
<gene>
    <name evidence="2" type="ORF">GCM10023091_38060</name>
</gene>
<accession>A0ABP8M8V9</accession>
<feature type="signal peptide" evidence="1">
    <location>
        <begin position="1"/>
        <end position="20"/>
    </location>
</feature>
<comment type="caution">
    <text evidence="2">The sequence shown here is derived from an EMBL/GenBank/DDBJ whole genome shotgun (WGS) entry which is preliminary data.</text>
</comment>
<name>A0ABP8M8V9_9BACT</name>
<reference evidence="3" key="1">
    <citation type="journal article" date="2019" name="Int. J. Syst. Evol. Microbiol.">
        <title>The Global Catalogue of Microorganisms (GCM) 10K type strain sequencing project: providing services to taxonomists for standard genome sequencing and annotation.</title>
        <authorList>
            <consortium name="The Broad Institute Genomics Platform"/>
            <consortium name="The Broad Institute Genome Sequencing Center for Infectious Disease"/>
            <person name="Wu L."/>
            <person name="Ma J."/>
        </authorList>
    </citation>
    <scope>NUCLEOTIDE SEQUENCE [LARGE SCALE GENOMIC DNA]</scope>
    <source>
        <strain evidence="3">JCM 31920</strain>
    </source>
</reference>
<evidence type="ECO:0000313" key="2">
    <source>
        <dbReference type="EMBL" id="GAA4445882.1"/>
    </source>
</evidence>
<dbReference type="RefSeq" id="WP_345032146.1">
    <property type="nucleotide sequence ID" value="NZ_BAABEY010000036.1"/>
</dbReference>
<evidence type="ECO:0000313" key="3">
    <source>
        <dbReference type="Proteomes" id="UP001501508"/>
    </source>
</evidence>
<organism evidence="2 3">
    <name type="scientific">Ravibacter arvi</name>
    <dbReference type="NCBI Taxonomy" id="2051041"/>
    <lineage>
        <taxon>Bacteria</taxon>
        <taxon>Pseudomonadati</taxon>
        <taxon>Bacteroidota</taxon>
        <taxon>Cytophagia</taxon>
        <taxon>Cytophagales</taxon>
        <taxon>Spirosomataceae</taxon>
        <taxon>Ravibacter</taxon>
    </lineage>
</organism>
<sequence>MNAFRILALLLVLGISQAGATGFAYNMNKAQKMLKCKKEGEACRKAVRVETKLKLEVVRSESRVEELIERETRTTEEPASEHLVDTFTNWLSHVMVKLVSAGLGIRG</sequence>
<keyword evidence="3" id="KW-1185">Reference proteome</keyword>
<proteinExistence type="predicted"/>
<evidence type="ECO:0000256" key="1">
    <source>
        <dbReference type="SAM" id="SignalP"/>
    </source>
</evidence>
<protein>
    <submittedName>
        <fullName evidence="2">Uncharacterized protein</fullName>
    </submittedName>
</protein>
<dbReference type="Proteomes" id="UP001501508">
    <property type="component" value="Unassembled WGS sequence"/>
</dbReference>
<dbReference type="EMBL" id="BAABEY010000036">
    <property type="protein sequence ID" value="GAA4445882.1"/>
    <property type="molecule type" value="Genomic_DNA"/>
</dbReference>